<evidence type="ECO:0000313" key="2">
    <source>
        <dbReference type="Ensembl" id="ENSNFUP00015039595.1"/>
    </source>
</evidence>
<sequence length="373" mass="42417">MGGLESVRPFQRVAMDILELPVTTKGSRYVLVIEDYFSKFVNLYVLLDQTAYSVAQCLFEDYILLHGIPETVHSDQGRQFEAEIIQRLCMLLDIDETRTAPYNPKSDGLVERFNRTLIDQLAKSLLSCGSEWDNYLKQVAFAYDTTVHASTEYTPYYLIHGREARVPVDVLVPKQALPSDLPLTHADFVSAMTDRLEVAFANMRQNAAVAHEKQKLYHDTSTHHQPYSTGDLVWLHNPREDRKKLAPHWRGPFKVLGVLDSEGVTGHVYRIGDLLIDGASPQVVHYDRLKPYTLGLIPFPPSGVRRCPMWDTFSQLGDEVTEVMEAGSSRTVSCAGRGLFDHRVGLRTLSLIIDCCIKKKKKKTLDSEFFFFW</sequence>
<accession>A0A8C6P887</accession>
<protein>
    <recommendedName>
        <fullName evidence="1">Integrase catalytic domain-containing protein</fullName>
    </recommendedName>
</protein>
<reference evidence="2" key="1">
    <citation type="submission" date="2014-08" db="EMBL/GenBank/DDBJ databases">
        <authorList>
            <person name="Senf B."/>
            <person name="Petzold A."/>
            <person name="Downie B.R."/>
            <person name="Koch P."/>
            <person name="Platzer M."/>
        </authorList>
    </citation>
    <scope>NUCLEOTIDE SEQUENCE [LARGE SCALE GENOMIC DNA]</scope>
    <source>
        <strain evidence="2">GRZ</strain>
    </source>
</reference>
<dbReference type="PANTHER" id="PTHR37984:SF5">
    <property type="entry name" value="PROTEIN NYNRIN-LIKE"/>
    <property type="match status" value="1"/>
</dbReference>
<dbReference type="PROSITE" id="PS50994">
    <property type="entry name" value="INTEGRASE"/>
    <property type="match status" value="1"/>
</dbReference>
<proteinExistence type="predicted"/>
<evidence type="ECO:0000259" key="1">
    <source>
        <dbReference type="PROSITE" id="PS50994"/>
    </source>
</evidence>
<dbReference type="GeneTree" id="ENSGT01000000214408"/>
<dbReference type="InterPro" id="IPR036397">
    <property type="entry name" value="RNaseH_sf"/>
</dbReference>
<keyword evidence="3" id="KW-1185">Reference proteome</keyword>
<dbReference type="GO" id="GO:0015074">
    <property type="term" value="P:DNA integration"/>
    <property type="evidence" value="ECO:0007669"/>
    <property type="project" value="InterPro"/>
</dbReference>
<dbReference type="Pfam" id="PF00665">
    <property type="entry name" value="rve"/>
    <property type="match status" value="1"/>
</dbReference>
<dbReference type="InterPro" id="IPR050951">
    <property type="entry name" value="Retrovirus_Pol_polyprotein"/>
</dbReference>
<dbReference type="Gene3D" id="3.30.420.10">
    <property type="entry name" value="Ribonuclease H-like superfamily/Ribonuclease H"/>
    <property type="match status" value="1"/>
</dbReference>
<organism evidence="2 3">
    <name type="scientific">Nothobranchius furzeri</name>
    <name type="common">Turquoise killifish</name>
    <dbReference type="NCBI Taxonomy" id="105023"/>
    <lineage>
        <taxon>Eukaryota</taxon>
        <taxon>Metazoa</taxon>
        <taxon>Chordata</taxon>
        <taxon>Craniata</taxon>
        <taxon>Vertebrata</taxon>
        <taxon>Euteleostomi</taxon>
        <taxon>Actinopterygii</taxon>
        <taxon>Neopterygii</taxon>
        <taxon>Teleostei</taxon>
        <taxon>Neoteleostei</taxon>
        <taxon>Acanthomorphata</taxon>
        <taxon>Ovalentaria</taxon>
        <taxon>Atherinomorphae</taxon>
        <taxon>Cyprinodontiformes</taxon>
        <taxon>Nothobranchiidae</taxon>
        <taxon>Nothobranchius</taxon>
    </lineage>
</organism>
<dbReference type="Ensembl" id="ENSNFUT00015041331.1">
    <property type="protein sequence ID" value="ENSNFUP00015039595.1"/>
    <property type="gene ID" value="ENSNFUG00015019080.1"/>
</dbReference>
<dbReference type="Proteomes" id="UP000694548">
    <property type="component" value="Chromosome sgr13"/>
</dbReference>
<feature type="domain" description="Integrase catalytic" evidence="1">
    <location>
        <begin position="5"/>
        <end position="163"/>
    </location>
</feature>
<dbReference type="InterPro" id="IPR001584">
    <property type="entry name" value="Integrase_cat-core"/>
</dbReference>
<dbReference type="GO" id="GO:0003676">
    <property type="term" value="F:nucleic acid binding"/>
    <property type="evidence" value="ECO:0007669"/>
    <property type="project" value="InterPro"/>
</dbReference>
<reference evidence="2" key="3">
    <citation type="submission" date="2025-09" db="UniProtKB">
        <authorList>
            <consortium name="Ensembl"/>
        </authorList>
    </citation>
    <scope>IDENTIFICATION</scope>
</reference>
<dbReference type="AlphaFoldDB" id="A0A8C6P887"/>
<dbReference type="InterPro" id="IPR012337">
    <property type="entry name" value="RNaseH-like_sf"/>
</dbReference>
<name>A0A8C6P887_NOTFU</name>
<dbReference type="PANTHER" id="PTHR37984">
    <property type="entry name" value="PROTEIN CBG26694"/>
    <property type="match status" value="1"/>
</dbReference>
<evidence type="ECO:0000313" key="3">
    <source>
        <dbReference type="Proteomes" id="UP000694548"/>
    </source>
</evidence>
<dbReference type="FunFam" id="3.30.420.10:FF:000032">
    <property type="entry name" value="Retrovirus-related Pol polyprotein from transposon 297-like Protein"/>
    <property type="match status" value="1"/>
</dbReference>
<dbReference type="SUPFAM" id="SSF53098">
    <property type="entry name" value="Ribonuclease H-like"/>
    <property type="match status" value="1"/>
</dbReference>
<reference evidence="2" key="2">
    <citation type="submission" date="2025-08" db="UniProtKB">
        <authorList>
            <consortium name="Ensembl"/>
        </authorList>
    </citation>
    <scope>IDENTIFICATION</scope>
</reference>